<organism evidence="2 3">
    <name type="scientific">Gymnodraco acuticeps</name>
    <name type="common">Antarctic dragonfish</name>
    <dbReference type="NCBI Taxonomy" id="8218"/>
    <lineage>
        <taxon>Eukaryota</taxon>
        <taxon>Metazoa</taxon>
        <taxon>Chordata</taxon>
        <taxon>Craniata</taxon>
        <taxon>Vertebrata</taxon>
        <taxon>Euteleostomi</taxon>
        <taxon>Actinopterygii</taxon>
        <taxon>Neopterygii</taxon>
        <taxon>Teleostei</taxon>
        <taxon>Neoteleostei</taxon>
        <taxon>Acanthomorphata</taxon>
        <taxon>Eupercaria</taxon>
        <taxon>Perciformes</taxon>
        <taxon>Notothenioidei</taxon>
        <taxon>Bathydraconidae</taxon>
        <taxon>Gymnodraco</taxon>
    </lineage>
</organism>
<gene>
    <name evidence="3" type="primary">LOC117546252</name>
</gene>
<dbReference type="SUPFAM" id="SSF52047">
    <property type="entry name" value="RNI-like"/>
    <property type="match status" value="1"/>
</dbReference>
<dbReference type="InterPro" id="IPR032675">
    <property type="entry name" value="LRR_dom_sf"/>
</dbReference>
<reference evidence="3" key="1">
    <citation type="submission" date="2025-08" db="UniProtKB">
        <authorList>
            <consortium name="RefSeq"/>
        </authorList>
    </citation>
    <scope>IDENTIFICATION</scope>
</reference>
<protein>
    <submittedName>
        <fullName evidence="3">Uncharacterized protein LOC117546252</fullName>
    </submittedName>
</protein>
<dbReference type="InterPro" id="IPR036047">
    <property type="entry name" value="F-box-like_dom_sf"/>
</dbReference>
<accession>A0A6P8U690</accession>
<dbReference type="Proteomes" id="UP000515161">
    <property type="component" value="Unplaced"/>
</dbReference>
<dbReference type="KEGG" id="gacu:117546252"/>
<dbReference type="RefSeq" id="XP_034072304.1">
    <property type="nucleotide sequence ID" value="XM_034216413.1"/>
</dbReference>
<dbReference type="OrthoDB" id="3219396at2759"/>
<name>A0A6P8U690_GYMAC</name>
<dbReference type="Pfam" id="PF12937">
    <property type="entry name" value="F-box-like"/>
    <property type="match status" value="1"/>
</dbReference>
<proteinExistence type="predicted"/>
<dbReference type="GeneID" id="117546252"/>
<feature type="domain" description="F-box" evidence="1">
    <location>
        <begin position="70"/>
        <end position="116"/>
    </location>
</feature>
<dbReference type="SUPFAM" id="SSF81383">
    <property type="entry name" value="F-box domain"/>
    <property type="match status" value="1"/>
</dbReference>
<dbReference type="Gene3D" id="1.20.1280.50">
    <property type="match status" value="1"/>
</dbReference>
<keyword evidence="2" id="KW-1185">Reference proteome</keyword>
<dbReference type="InterPro" id="IPR001810">
    <property type="entry name" value="F-box_dom"/>
</dbReference>
<dbReference type="Gene3D" id="3.80.10.10">
    <property type="entry name" value="Ribonuclease Inhibitor"/>
    <property type="match status" value="1"/>
</dbReference>
<dbReference type="AlphaFoldDB" id="A0A6P8U690"/>
<dbReference type="InParanoid" id="A0A6P8U690"/>
<dbReference type="SMART" id="SM00256">
    <property type="entry name" value="FBOX"/>
    <property type="match status" value="1"/>
</dbReference>
<evidence type="ECO:0000259" key="1">
    <source>
        <dbReference type="PROSITE" id="PS50181"/>
    </source>
</evidence>
<evidence type="ECO:0000313" key="3">
    <source>
        <dbReference type="RefSeq" id="XP_034072304.1"/>
    </source>
</evidence>
<sequence length="526" mass="60480">MVRGPHLAPGPEFGQDNSRITTIDVTTLRLLQIGAESGRSVNNKIAHWFMYAVIQRDSAALSPPSTRLTMEDLPQLPPEVWVYILSFLSTEEKHTVRFGCRQLKVLIDQPPLWRNHTVMLCDLRRYTYGFWDMLRHRKLTRVAVRHLRRKEWRRLVKFLPTLSAVVFVDGGRKYKGKYMENVAHFPGLKDIGVRNGTWEEPMLGSSLTSKLQERLTHLSVCNVRLPCCAHFIQAVSHLVNLQYLLFHQQGEGYGLDTVRPVPCEVFHNLLLSLKKLKHLSWGMRGEPPAPLPDNYLSPSDPESPGVPSYGGPALTSLELVDYPECILPENALQSFSSLRSLTVRYRYIREGIECRLASWLKPLQQLETLCIVGGNSLAAYTTTIPSSVSRLTLRVAITLKDMDSIAPKVPALEHLDIEQNRSSGSLCRRIPMLFPQLKTLRIRFFRREPEKDLLSLHRLRHLVRLELLVERSFILRDYLNGHPWPSPCVQEHINQLRELSENRITVITTMRRRNPLRECDCVWEGD</sequence>
<evidence type="ECO:0000313" key="2">
    <source>
        <dbReference type="Proteomes" id="UP000515161"/>
    </source>
</evidence>
<dbReference type="PROSITE" id="PS50181">
    <property type="entry name" value="FBOX"/>
    <property type="match status" value="1"/>
</dbReference>